<proteinExistence type="predicted"/>
<evidence type="ECO:0000313" key="1">
    <source>
        <dbReference type="EMBL" id="MBI2677906.1"/>
    </source>
</evidence>
<dbReference type="EMBL" id="JACPNR010000005">
    <property type="protein sequence ID" value="MBI2677906.1"/>
    <property type="molecule type" value="Genomic_DNA"/>
</dbReference>
<organism evidence="1 2">
    <name type="scientific">Candidatus Korobacter versatilis</name>
    <dbReference type="NCBI Taxonomy" id="658062"/>
    <lineage>
        <taxon>Bacteria</taxon>
        <taxon>Pseudomonadati</taxon>
        <taxon>Acidobacteriota</taxon>
        <taxon>Terriglobia</taxon>
        <taxon>Terriglobales</taxon>
        <taxon>Candidatus Korobacteraceae</taxon>
        <taxon>Candidatus Korobacter</taxon>
    </lineage>
</organism>
<comment type="caution">
    <text evidence="1">The sequence shown here is derived from an EMBL/GenBank/DDBJ whole genome shotgun (WGS) entry which is preliminary data.</text>
</comment>
<evidence type="ECO:0000313" key="2">
    <source>
        <dbReference type="Proteomes" id="UP000779809"/>
    </source>
</evidence>
<accession>A0A932A732</accession>
<name>A0A932A732_9BACT</name>
<sequence length="77" mass="9684">MRYLLRFLWNASRGHRLAPWRSPYLKWRIETYAGLKADKIGFFEFWRFMWKERNQLGRFLQWTSDMDRYARPKPKNP</sequence>
<dbReference type="Proteomes" id="UP000779809">
    <property type="component" value="Unassembled WGS sequence"/>
</dbReference>
<dbReference type="AlphaFoldDB" id="A0A932A732"/>
<gene>
    <name evidence="1" type="ORF">HYX28_03915</name>
</gene>
<protein>
    <submittedName>
        <fullName evidence="1">Uncharacterized protein</fullName>
    </submittedName>
</protein>
<reference evidence="1" key="1">
    <citation type="submission" date="2020-07" db="EMBL/GenBank/DDBJ databases">
        <title>Huge and variable diversity of episymbiotic CPR bacteria and DPANN archaea in groundwater ecosystems.</title>
        <authorList>
            <person name="He C.Y."/>
            <person name="Keren R."/>
            <person name="Whittaker M."/>
            <person name="Farag I.F."/>
            <person name="Doudna J."/>
            <person name="Cate J.H.D."/>
            <person name="Banfield J.F."/>
        </authorList>
    </citation>
    <scope>NUCLEOTIDE SEQUENCE</scope>
    <source>
        <strain evidence="1">NC_groundwater_580_Pr5_B-0.1um_64_19</strain>
    </source>
</reference>